<reference evidence="1" key="1">
    <citation type="submission" date="2019-01" db="EMBL/GenBank/DDBJ databases">
        <title>Draft genome sequences of three monokaryotic isolates of the white-rot basidiomycete fungus Dichomitus squalens.</title>
        <authorList>
            <consortium name="DOE Joint Genome Institute"/>
            <person name="Lopez S.C."/>
            <person name="Andreopoulos B."/>
            <person name="Pangilinan J."/>
            <person name="Lipzen A."/>
            <person name="Riley R."/>
            <person name="Ahrendt S."/>
            <person name="Ng V."/>
            <person name="Barry K."/>
            <person name="Daum C."/>
            <person name="Grigoriev I.V."/>
            <person name="Hilden K.S."/>
            <person name="Makela M.R."/>
            <person name="de Vries R.P."/>
        </authorList>
    </citation>
    <scope>NUCLEOTIDE SEQUENCE [LARGE SCALE GENOMIC DNA]</scope>
    <source>
        <strain evidence="1">OM18370.1</strain>
    </source>
</reference>
<sequence length="156" mass="18049">MRPRSPPALIIRPNRERRRVEPCEKRYPGRRSKPEGVAITLRSRGCRTLSTMRPVPTAAHDAACPHPQDWFLPYQPHACVQDLAIDRPGWWVLVRPSPSLLYHRVKHTVLRPAVDVVTKDRLLFLKWFARCLTRRPKRMNVSDGRAKLTGKSASCW</sequence>
<dbReference type="EMBL" id="ML143412">
    <property type="protein sequence ID" value="TBU29590.1"/>
    <property type="molecule type" value="Genomic_DNA"/>
</dbReference>
<proteinExistence type="predicted"/>
<accession>A0A4Q9MPB6</accession>
<dbReference type="Proteomes" id="UP000292957">
    <property type="component" value="Unassembled WGS sequence"/>
</dbReference>
<name>A0A4Q9MPB6_9APHY</name>
<gene>
    <name evidence="1" type="ORF">BD311DRAFT_756440</name>
</gene>
<protein>
    <submittedName>
        <fullName evidence="1">Uncharacterized protein</fullName>
    </submittedName>
</protein>
<dbReference type="AlphaFoldDB" id="A0A4Q9MPB6"/>
<evidence type="ECO:0000313" key="1">
    <source>
        <dbReference type="EMBL" id="TBU29590.1"/>
    </source>
</evidence>
<organism evidence="1">
    <name type="scientific">Dichomitus squalens</name>
    <dbReference type="NCBI Taxonomy" id="114155"/>
    <lineage>
        <taxon>Eukaryota</taxon>
        <taxon>Fungi</taxon>
        <taxon>Dikarya</taxon>
        <taxon>Basidiomycota</taxon>
        <taxon>Agaricomycotina</taxon>
        <taxon>Agaricomycetes</taxon>
        <taxon>Polyporales</taxon>
        <taxon>Polyporaceae</taxon>
        <taxon>Dichomitus</taxon>
    </lineage>
</organism>